<dbReference type="GO" id="GO:0019305">
    <property type="term" value="P:dTDP-rhamnose biosynthetic process"/>
    <property type="evidence" value="ECO:0007669"/>
    <property type="project" value="TreeGrafter"/>
</dbReference>
<comment type="catalytic activity">
    <reaction evidence="5">
        <text>dTDP-beta-L-rhamnose + NADP(+) = dTDP-4-dehydro-beta-L-rhamnose + NADPH + H(+)</text>
        <dbReference type="Rhea" id="RHEA:21796"/>
        <dbReference type="ChEBI" id="CHEBI:15378"/>
        <dbReference type="ChEBI" id="CHEBI:57510"/>
        <dbReference type="ChEBI" id="CHEBI:57783"/>
        <dbReference type="ChEBI" id="CHEBI:58349"/>
        <dbReference type="ChEBI" id="CHEBI:62830"/>
        <dbReference type="EC" id="1.1.1.133"/>
    </reaction>
</comment>
<dbReference type="EC" id="1.1.1.133" evidence="3 6"/>
<evidence type="ECO:0000256" key="5">
    <source>
        <dbReference type="ARBA" id="ARBA00048200"/>
    </source>
</evidence>
<accession>A0AAU8UYC8</accession>
<evidence type="ECO:0000256" key="6">
    <source>
        <dbReference type="RuleBase" id="RU364082"/>
    </source>
</evidence>
<proteinExistence type="inferred from homology"/>
<feature type="domain" description="RmlD-like substrate binding" evidence="7">
    <location>
        <begin position="11"/>
        <end position="303"/>
    </location>
</feature>
<evidence type="ECO:0000313" key="8">
    <source>
        <dbReference type="EMBL" id="AQX02182.1"/>
    </source>
</evidence>
<dbReference type="CDD" id="cd05254">
    <property type="entry name" value="dTDP_HR_like_SDR_e"/>
    <property type="match status" value="1"/>
</dbReference>
<dbReference type="Gene3D" id="3.40.50.720">
    <property type="entry name" value="NAD(P)-binding Rossmann-like Domain"/>
    <property type="match status" value="1"/>
</dbReference>
<evidence type="ECO:0000313" key="9">
    <source>
        <dbReference type="Proteomes" id="UP000190848"/>
    </source>
</evidence>
<dbReference type="InterPro" id="IPR036291">
    <property type="entry name" value="NAD(P)-bd_dom_sf"/>
</dbReference>
<comment type="function">
    <text evidence="6">Catalyzes the reduction of dTDP-6-deoxy-L-lyxo-4-hexulose to yield dTDP-L-rhamnose.</text>
</comment>
<evidence type="ECO:0000256" key="2">
    <source>
        <dbReference type="ARBA" id="ARBA00010944"/>
    </source>
</evidence>
<evidence type="ECO:0000256" key="3">
    <source>
        <dbReference type="ARBA" id="ARBA00012929"/>
    </source>
</evidence>
<organism evidence="8 9">
    <name type="scientific">Elizabethkingia anophelis</name>
    <dbReference type="NCBI Taxonomy" id="1117645"/>
    <lineage>
        <taxon>Bacteria</taxon>
        <taxon>Pseudomonadati</taxon>
        <taxon>Bacteroidota</taxon>
        <taxon>Flavobacteriia</taxon>
        <taxon>Flavobacteriales</taxon>
        <taxon>Weeksellaceae</taxon>
        <taxon>Elizabethkingia</taxon>
    </lineage>
</organism>
<evidence type="ECO:0000256" key="4">
    <source>
        <dbReference type="ARBA" id="ARBA00017099"/>
    </source>
</evidence>
<protein>
    <recommendedName>
        <fullName evidence="4 6">dTDP-4-dehydrorhamnose reductase</fullName>
        <ecNumber evidence="3 6">1.1.1.133</ecNumber>
    </recommendedName>
</protein>
<dbReference type="PANTHER" id="PTHR10491:SF4">
    <property type="entry name" value="METHIONINE ADENOSYLTRANSFERASE 2 SUBUNIT BETA"/>
    <property type="match status" value="1"/>
</dbReference>
<evidence type="ECO:0000256" key="1">
    <source>
        <dbReference type="ARBA" id="ARBA00004781"/>
    </source>
</evidence>
<dbReference type="Pfam" id="PF04321">
    <property type="entry name" value="RmlD_sub_bind"/>
    <property type="match status" value="1"/>
</dbReference>
<name>A0AAU8UYC8_9FLAO</name>
<comment type="pathway">
    <text evidence="1 6">Carbohydrate biosynthesis; dTDP-L-rhamnose biosynthesis.</text>
</comment>
<dbReference type="GO" id="GO:0005829">
    <property type="term" value="C:cytosol"/>
    <property type="evidence" value="ECO:0007669"/>
    <property type="project" value="TreeGrafter"/>
</dbReference>
<gene>
    <name evidence="8" type="ORF">BBD32_12245</name>
</gene>
<keyword evidence="6" id="KW-0560">Oxidoreductase</keyword>
<comment type="similarity">
    <text evidence="2 6">Belongs to the dTDP-4-dehydrorhamnose reductase family.</text>
</comment>
<dbReference type="InterPro" id="IPR029903">
    <property type="entry name" value="RmlD-like-bd"/>
</dbReference>
<evidence type="ECO:0000259" key="7">
    <source>
        <dbReference type="Pfam" id="PF04321"/>
    </source>
</evidence>
<sequence>MNGKNDNRQIILITGSNGFLGRRLIKEFSGLPYRVIATSLSDNKISDLPKNTIFRKLNIADKEEVNHIFDEYKPSFVINAGAVTNVEACEKDKDFAYTINVDAILNIAEQAKKYESLVVQLSTDFVFDGQNGPYKENDKRCPVNEYGRTKALSEEKLEESGCDYAILRTILVYGNSDDPDRGNFVLWVKKMLSEGNEIKVVNNHWRMPTFINDLAKACRLVVEKKAKGIFNISGEEEYSIEEFARKIAQFYHLDESLITAISSEDIGQHKNRPVRTGFDLSHTKEQLGYRPKSLMEALTIMEKEVEKKLEMGATN</sequence>
<dbReference type="EMBL" id="CP016374">
    <property type="protein sequence ID" value="AQX02182.1"/>
    <property type="molecule type" value="Genomic_DNA"/>
</dbReference>
<dbReference type="AlphaFoldDB" id="A0AAU8UYC8"/>
<dbReference type="PANTHER" id="PTHR10491">
    <property type="entry name" value="DTDP-4-DEHYDRORHAMNOSE REDUCTASE"/>
    <property type="match status" value="1"/>
</dbReference>
<dbReference type="Proteomes" id="UP000190848">
    <property type="component" value="Chromosome"/>
</dbReference>
<dbReference type="SUPFAM" id="SSF51735">
    <property type="entry name" value="NAD(P)-binding Rossmann-fold domains"/>
    <property type="match status" value="1"/>
</dbReference>
<dbReference type="RefSeq" id="WP_078396254.1">
    <property type="nucleotide sequence ID" value="NZ_CP016374.1"/>
</dbReference>
<reference evidence="8 9" key="1">
    <citation type="submission" date="2016-07" db="EMBL/GenBank/DDBJ databases">
        <title>Revisiting the taxonomy of the Elizabethkingia Genus using Whole-Genome Sequencing, Optical Mapping, and MALDI-TOF, along with proposal of three novel Elizabethkingia species: Elizabethkingia bruuniana sp. nov., Elizabethkingia ursingii sp. nov., and Elizabethkingia occulta sp. nov.</title>
        <authorList>
            <person name="Nicholson A.C."/>
        </authorList>
    </citation>
    <scope>NUCLEOTIDE SEQUENCE [LARGE SCALE GENOMIC DNA]</scope>
    <source>
        <strain evidence="8 9">F3201</strain>
    </source>
</reference>
<dbReference type="GO" id="GO:0008831">
    <property type="term" value="F:dTDP-4-dehydrorhamnose reductase activity"/>
    <property type="evidence" value="ECO:0007669"/>
    <property type="project" value="UniProtKB-EC"/>
</dbReference>
<keyword evidence="6" id="KW-0521">NADP</keyword>
<dbReference type="InterPro" id="IPR005913">
    <property type="entry name" value="dTDP_dehydrorham_reduct"/>
</dbReference>